<proteinExistence type="predicted"/>
<evidence type="ECO:0000256" key="1">
    <source>
        <dbReference type="SAM" id="Coils"/>
    </source>
</evidence>
<reference evidence="2 3" key="1">
    <citation type="submission" date="2023-02" db="EMBL/GenBank/DDBJ databases">
        <title>Oceanobacillus kimchii IFOP_LL358 isolated form Alexandrium catenella lab strain.</title>
        <authorList>
            <person name="Gajardo G."/>
            <person name="Ueki S."/>
            <person name="Maruyama F."/>
        </authorList>
    </citation>
    <scope>NUCLEOTIDE SEQUENCE [LARGE SCALE GENOMIC DNA]</scope>
    <source>
        <strain evidence="2 3">IFOP_LL358</strain>
    </source>
</reference>
<evidence type="ECO:0000313" key="2">
    <source>
        <dbReference type="EMBL" id="GLO66151.1"/>
    </source>
</evidence>
<dbReference type="InterPro" id="IPR029052">
    <property type="entry name" value="Metallo-depent_PP-like"/>
</dbReference>
<evidence type="ECO:0000313" key="3">
    <source>
        <dbReference type="Proteomes" id="UP001275436"/>
    </source>
</evidence>
<comment type="caution">
    <text evidence="2">The sequence shown here is derived from an EMBL/GenBank/DDBJ whole genome shotgun (WGS) entry which is preliminary data.</text>
</comment>
<keyword evidence="1" id="KW-0175">Coiled coil</keyword>
<keyword evidence="3" id="KW-1185">Reference proteome</keyword>
<feature type="coiled-coil region" evidence="1">
    <location>
        <begin position="69"/>
        <end position="104"/>
    </location>
</feature>
<dbReference type="CDD" id="cd00838">
    <property type="entry name" value="MPP_superfamily"/>
    <property type="match status" value="1"/>
</dbReference>
<accession>A0ABQ5TIQ0</accession>
<dbReference type="RefSeq" id="WP_317958033.1">
    <property type="nucleotide sequence ID" value="NZ_BSKO01000001.1"/>
</dbReference>
<organism evidence="2 3">
    <name type="scientific">Oceanobacillus kimchii</name>
    <dbReference type="NCBI Taxonomy" id="746691"/>
    <lineage>
        <taxon>Bacteria</taxon>
        <taxon>Bacillati</taxon>
        <taxon>Bacillota</taxon>
        <taxon>Bacilli</taxon>
        <taxon>Bacillales</taxon>
        <taxon>Bacillaceae</taxon>
        <taxon>Oceanobacillus</taxon>
    </lineage>
</organism>
<dbReference type="Gene3D" id="3.60.21.10">
    <property type="match status" value="1"/>
</dbReference>
<sequence>MITPEHLRIRDEENADDYLVRLWTHKDDYDIDKYTIASLMNAVTESSYDESKWRKDYAQYKKWSNYTLHKNLDQERLRIYEEKREEEEKERIRKQDQKREYRKMVRNSARFEKLQSDIHDAIIDLENVKPLAIHSKQKNSTDNKKHGLALFSDWHYGAEVENNHNKYNKEVFRSRVRKLVDKIIDHGIKSKVSTLHIAQLGDLINGSIHVSSRVQANEDLIEQIKQASEAVAEVINELASIFPNIIYYNVIGNHARAGKKDEVGLKENYEYLIPWFLESRLRNLDNVTIVTDTDGYVEAKIFNEDVIFVHGNFDQADRAVSKMPQLLGYVPSYIFSGHVHHNYVKEHGKTTTIVNGSLMGVDDYATQGRFSSTPSQRFMVFDEKDSLECEYIIKLDKLN</sequence>
<gene>
    <name evidence="2" type="ORF">MACH08_19350</name>
</gene>
<protein>
    <recommendedName>
        <fullName evidence="4">Calcineurin-like phosphoesterase domain-containing protein</fullName>
    </recommendedName>
</protein>
<dbReference type="Proteomes" id="UP001275436">
    <property type="component" value="Unassembled WGS sequence"/>
</dbReference>
<dbReference type="EMBL" id="BSKO01000001">
    <property type="protein sequence ID" value="GLO66151.1"/>
    <property type="molecule type" value="Genomic_DNA"/>
</dbReference>
<evidence type="ECO:0008006" key="4">
    <source>
        <dbReference type="Google" id="ProtNLM"/>
    </source>
</evidence>
<dbReference type="SUPFAM" id="SSF56300">
    <property type="entry name" value="Metallo-dependent phosphatases"/>
    <property type="match status" value="1"/>
</dbReference>
<name>A0ABQ5TIQ0_9BACI</name>